<evidence type="ECO:0000313" key="1">
    <source>
        <dbReference type="EMBL" id="GMN47445.1"/>
    </source>
</evidence>
<keyword evidence="2" id="KW-1185">Reference proteome</keyword>
<organism evidence="1 2">
    <name type="scientific">Ficus carica</name>
    <name type="common">Common fig</name>
    <dbReference type="NCBI Taxonomy" id="3494"/>
    <lineage>
        <taxon>Eukaryota</taxon>
        <taxon>Viridiplantae</taxon>
        <taxon>Streptophyta</taxon>
        <taxon>Embryophyta</taxon>
        <taxon>Tracheophyta</taxon>
        <taxon>Spermatophyta</taxon>
        <taxon>Magnoliopsida</taxon>
        <taxon>eudicotyledons</taxon>
        <taxon>Gunneridae</taxon>
        <taxon>Pentapetalae</taxon>
        <taxon>rosids</taxon>
        <taxon>fabids</taxon>
        <taxon>Rosales</taxon>
        <taxon>Moraceae</taxon>
        <taxon>Ficeae</taxon>
        <taxon>Ficus</taxon>
    </lineage>
</organism>
<dbReference type="Gramene" id="FCD_00022046-RA">
    <property type="protein sequence ID" value="FCD_00022046-RA:cds"/>
    <property type="gene ID" value="FCD_00022046"/>
</dbReference>
<gene>
    <name evidence="1" type="ORF">TIFTF001_016621</name>
</gene>
<sequence>MTAATDSRYDACYYRRRPILLGRIIEAYGSEKPTEDRNRTGKPLVNHRDLVDCLDRRGGQRQ</sequence>
<dbReference type="EMBL" id="BTGU01000025">
    <property type="protein sequence ID" value="GMN47445.1"/>
    <property type="molecule type" value="Genomic_DNA"/>
</dbReference>
<name>A0AA88A960_FICCA</name>
<protein>
    <submittedName>
        <fullName evidence="1">Uncharacterized protein</fullName>
    </submittedName>
</protein>
<dbReference type="Proteomes" id="UP001187192">
    <property type="component" value="Unassembled WGS sequence"/>
</dbReference>
<proteinExistence type="predicted"/>
<comment type="caution">
    <text evidence="1">The sequence shown here is derived from an EMBL/GenBank/DDBJ whole genome shotgun (WGS) entry which is preliminary data.</text>
</comment>
<dbReference type="AlphaFoldDB" id="A0AA88A960"/>
<reference evidence="1" key="1">
    <citation type="submission" date="2023-07" db="EMBL/GenBank/DDBJ databases">
        <title>draft genome sequence of fig (Ficus carica).</title>
        <authorList>
            <person name="Takahashi T."/>
            <person name="Nishimura K."/>
        </authorList>
    </citation>
    <scope>NUCLEOTIDE SEQUENCE</scope>
</reference>
<evidence type="ECO:0000313" key="2">
    <source>
        <dbReference type="Proteomes" id="UP001187192"/>
    </source>
</evidence>
<accession>A0AA88A960</accession>